<reference evidence="2 3" key="1">
    <citation type="journal article" date="2020" name="Microorganisms">
        <title>Description of Three Novel Members in the Family Geobacteraceae, Oryzomonas japonicum gen. nov., sp. nov., Oryzomonas sagensis sp. nov., and Oryzomonas ruber sp. nov.</title>
        <authorList>
            <person name="Xu Z."/>
            <person name="Masuda Y."/>
            <person name="Hayakawa C."/>
            <person name="Ushijima N."/>
            <person name="Kawano K."/>
            <person name="Shiratori Y."/>
            <person name="Senoo K."/>
            <person name="Itoh H."/>
        </authorList>
    </citation>
    <scope>NUCLEOTIDE SEQUENCE [LARGE SCALE GENOMIC DNA]</scope>
    <source>
        <strain evidence="2 3">Red100</strain>
    </source>
</reference>
<proteinExistence type="predicted"/>
<dbReference type="EMBL" id="VZRA01000004">
    <property type="protein sequence ID" value="KAB0668964.1"/>
    <property type="molecule type" value="Genomic_DNA"/>
</dbReference>
<keyword evidence="1" id="KW-0812">Transmembrane</keyword>
<keyword evidence="3" id="KW-1185">Reference proteome</keyword>
<comment type="caution">
    <text evidence="2">The sequence shown here is derived from an EMBL/GenBank/DDBJ whole genome shotgun (WGS) entry which is preliminary data.</text>
</comment>
<organism evidence="2 3">
    <name type="scientific">Oryzomonas sagensis</name>
    <dbReference type="NCBI Taxonomy" id="2603857"/>
    <lineage>
        <taxon>Bacteria</taxon>
        <taxon>Pseudomonadati</taxon>
        <taxon>Thermodesulfobacteriota</taxon>
        <taxon>Desulfuromonadia</taxon>
        <taxon>Geobacterales</taxon>
        <taxon>Geobacteraceae</taxon>
        <taxon>Oryzomonas</taxon>
    </lineage>
</organism>
<keyword evidence="1" id="KW-1133">Transmembrane helix</keyword>
<dbReference type="RefSeq" id="WP_191965711.1">
    <property type="nucleotide sequence ID" value="NZ_VZRA01000004.1"/>
</dbReference>
<evidence type="ECO:0000313" key="3">
    <source>
        <dbReference type="Proteomes" id="UP000798046"/>
    </source>
</evidence>
<evidence type="ECO:0000313" key="2">
    <source>
        <dbReference type="EMBL" id="KAB0668964.1"/>
    </source>
</evidence>
<feature type="transmembrane region" description="Helical" evidence="1">
    <location>
        <begin position="9"/>
        <end position="27"/>
    </location>
</feature>
<evidence type="ECO:0000256" key="1">
    <source>
        <dbReference type="SAM" id="Phobius"/>
    </source>
</evidence>
<gene>
    <name evidence="2" type="ORF">F6V30_14090</name>
</gene>
<name>A0ABQ6TL20_9BACT</name>
<accession>A0ABQ6TL20</accession>
<sequence length="59" mass="6463">MSKSHAEEIIAVLWVISSVLGFGFGYMMWGWTFAFMGATSTIASIGYAVKEVGRERRGA</sequence>
<keyword evidence="1" id="KW-0472">Membrane</keyword>
<dbReference type="Proteomes" id="UP000798046">
    <property type="component" value="Unassembled WGS sequence"/>
</dbReference>
<protein>
    <submittedName>
        <fullName evidence="2">Uncharacterized protein</fullName>
    </submittedName>
</protein>